<protein>
    <submittedName>
        <fullName evidence="1">Uncharacterized protein</fullName>
    </submittedName>
</protein>
<organism evidence="1 2">
    <name type="scientific">Candidatus Undinarchaeum marinum</name>
    <dbReference type="NCBI Taxonomy" id="2756141"/>
    <lineage>
        <taxon>Archaea</taxon>
        <taxon>Candidatus Undinarchaeota</taxon>
        <taxon>Candidatus Undinarchaeia</taxon>
        <taxon>Candidatus Undinarchaeales</taxon>
        <taxon>Candidatus Undinarchaeaceae</taxon>
        <taxon>Candidatus Undinarchaeum</taxon>
    </lineage>
</organism>
<dbReference type="Proteomes" id="UP000604391">
    <property type="component" value="Unassembled WGS sequence"/>
</dbReference>
<proteinExistence type="predicted"/>
<sequence length="145" mass="15914">MAIVRTRLTKILASVNKSKKATSSSIEISNKNSIESVKKEKIKGIGDVIEVEFSLETQYEPNIGNIEIEGTIVYHDKDLKKQIEEKDGKIVLLEDAFLEVNNTILAIGSVQSLLMAKEMNLPSPIQLPMVEASKKPKGKGGKGYA</sequence>
<evidence type="ECO:0000313" key="2">
    <source>
        <dbReference type="Proteomes" id="UP000604391"/>
    </source>
</evidence>
<dbReference type="AlphaFoldDB" id="A0A832XHQ6"/>
<name>A0A832XHQ6_9ARCH</name>
<accession>A0A832XHQ6</accession>
<evidence type="ECO:0000313" key="1">
    <source>
        <dbReference type="EMBL" id="HIJ99750.1"/>
    </source>
</evidence>
<reference evidence="1 2" key="1">
    <citation type="journal article" name="Nat. Commun.">
        <title>Undinarchaeota illuminate DPANN phylogeny and the impact of gene transfer on archaeal evolution.</title>
        <authorList>
            <person name="Dombrowski N."/>
            <person name="Williams T.A."/>
            <person name="Sun J."/>
            <person name="Woodcroft B.J."/>
            <person name="Lee J.H."/>
            <person name="Minh B.Q."/>
            <person name="Rinke C."/>
            <person name="Spang A."/>
        </authorList>
    </citation>
    <scope>NUCLEOTIDE SEQUENCE [LARGE SCALE GENOMIC DNA]</scope>
    <source>
        <strain evidence="1">MAG_bin17</strain>
    </source>
</reference>
<comment type="caution">
    <text evidence="1">The sequence shown here is derived from an EMBL/GenBank/DDBJ whole genome shotgun (WGS) entry which is preliminary data.</text>
</comment>
<gene>
    <name evidence="1" type="ORF">H1011_02915</name>
</gene>
<keyword evidence="2" id="KW-1185">Reference proteome</keyword>
<dbReference type="EMBL" id="DVAD01000015">
    <property type="protein sequence ID" value="HIJ99750.1"/>
    <property type="molecule type" value="Genomic_DNA"/>
</dbReference>